<keyword evidence="1" id="KW-1133">Transmembrane helix</keyword>
<keyword evidence="2" id="KW-0732">Signal</keyword>
<feature type="transmembrane region" description="Helical" evidence="1">
    <location>
        <begin position="338"/>
        <end position="358"/>
    </location>
</feature>
<protein>
    <submittedName>
        <fullName evidence="3">Putative integral membrane protein</fullName>
    </submittedName>
</protein>
<organism evidence="3 4">
    <name type="scientific">Candida parapsilosis</name>
    <name type="common">Yeast</name>
    <dbReference type="NCBI Taxonomy" id="5480"/>
    <lineage>
        <taxon>Eukaryota</taxon>
        <taxon>Fungi</taxon>
        <taxon>Dikarya</taxon>
        <taxon>Ascomycota</taxon>
        <taxon>Saccharomycotina</taxon>
        <taxon>Pichiomycetes</taxon>
        <taxon>Debaryomycetaceae</taxon>
        <taxon>Candida/Lodderomyces clade</taxon>
        <taxon>Candida</taxon>
    </lineage>
</organism>
<dbReference type="Proteomes" id="UP000590412">
    <property type="component" value="Unassembled WGS sequence"/>
</dbReference>
<feature type="transmembrane region" description="Helical" evidence="1">
    <location>
        <begin position="298"/>
        <end position="318"/>
    </location>
</feature>
<evidence type="ECO:0000256" key="2">
    <source>
        <dbReference type="SAM" id="SignalP"/>
    </source>
</evidence>
<sequence length="423" mass="48902">MRLIYTPLFISLATLSQARQFHLDTGSNAVCFQVSNPTTVEITRTLGTEPIPIAIFEYGNRHSLKNLPNFDFLVTDAKLDEYFEFGEFTFSNGSPTAFNTSLGQKLEFDVTSTVWCLYTPKVSSYEYKVDVREYGYYEKYDDLWWLVVNIVVSLFFARLFYFGSNPPILYMAEVNLQLIKVAVFLFTTILVVFNLNVAKYADYISASLDDVFTMLFLSGYGLTYANRQDYNVKKVAFITLLCVVPAFGTRYFDLKNNIQYISINNQHYNVVQGVMGSEVYDGLDRVARLTQENMINKLSGVVALLFAVSKIIKIGSYVYAIKKTLKSLTVVNPIARPYYIGTIIIWLFLWSLISVALAPDMFYNFTNVTNYAKVLKEFLISYRQRKFITFLWDESHWIVFWLIWYFGKGMLKEEKVDVKDHVD</sequence>
<feature type="transmembrane region" description="Helical" evidence="1">
    <location>
        <begin position="203"/>
        <end position="223"/>
    </location>
</feature>
<evidence type="ECO:0000313" key="4">
    <source>
        <dbReference type="Proteomes" id="UP000590412"/>
    </source>
</evidence>
<name>A0A8X7NQV3_CANPA</name>
<evidence type="ECO:0000256" key="1">
    <source>
        <dbReference type="SAM" id="Phobius"/>
    </source>
</evidence>
<reference evidence="3" key="1">
    <citation type="submission" date="2020-03" db="EMBL/GenBank/DDBJ databases">
        <title>FDA dAtabase for Regulatory Grade micrObial Sequences (FDA-ARGOS): Supporting development and validation of Infectious Disease Dx tests.</title>
        <authorList>
            <person name="Campos J."/>
            <person name="Goldberg B."/>
            <person name="Tallon L."/>
            <person name="Sadzewicz L."/>
            <person name="Vavikolanu K."/>
            <person name="Mehta A."/>
            <person name="Aluvathingal J."/>
            <person name="Nadendla S."/>
            <person name="Nandy P."/>
            <person name="Geyer C."/>
            <person name="Yan Y."/>
            <person name="Sichtig H."/>
        </authorList>
    </citation>
    <scope>NUCLEOTIDE SEQUENCE [LARGE SCALE GENOMIC DNA]</scope>
    <source>
        <strain evidence="3">FDAARGOS_652</strain>
    </source>
</reference>
<accession>A0A8X7NQV3</accession>
<comment type="caution">
    <text evidence="3">The sequence shown here is derived from an EMBL/GenBank/DDBJ whole genome shotgun (WGS) entry which is preliminary data.</text>
</comment>
<dbReference type="AlphaFoldDB" id="A0A8X7NQV3"/>
<gene>
    <name evidence="3" type="ORF">FOB60_002175</name>
</gene>
<feature type="chain" id="PRO_5044694613" evidence="2">
    <location>
        <begin position="19"/>
        <end position="423"/>
    </location>
</feature>
<feature type="transmembrane region" description="Helical" evidence="1">
    <location>
        <begin position="235"/>
        <end position="252"/>
    </location>
</feature>
<feature type="transmembrane region" description="Helical" evidence="1">
    <location>
        <begin position="143"/>
        <end position="162"/>
    </location>
</feature>
<keyword evidence="1" id="KW-0472">Membrane</keyword>
<feature type="transmembrane region" description="Helical" evidence="1">
    <location>
        <begin position="174"/>
        <end position="197"/>
    </location>
</feature>
<proteinExistence type="predicted"/>
<feature type="signal peptide" evidence="2">
    <location>
        <begin position="1"/>
        <end position="18"/>
    </location>
</feature>
<keyword evidence="1" id="KW-0812">Transmembrane</keyword>
<evidence type="ECO:0000313" key="3">
    <source>
        <dbReference type="EMBL" id="KAF6057620.1"/>
    </source>
</evidence>
<dbReference type="EMBL" id="JABWAB010000003">
    <property type="protein sequence ID" value="KAF6057620.1"/>
    <property type="molecule type" value="Genomic_DNA"/>
</dbReference>